<accession>A0ABW8DWW0</accession>
<evidence type="ECO:0000313" key="2">
    <source>
        <dbReference type="Proteomes" id="UP001617213"/>
    </source>
</evidence>
<dbReference type="Proteomes" id="UP001617213">
    <property type="component" value="Unassembled WGS sequence"/>
</dbReference>
<protein>
    <submittedName>
        <fullName evidence="1">Uncharacterized protein</fullName>
    </submittedName>
</protein>
<reference evidence="1 2" key="1">
    <citation type="submission" date="2024-10" db="EMBL/GenBank/DDBJ databases">
        <title>The Natural Products Discovery Center: Release of the First 8490 Sequenced Strains for Exploring Actinobacteria Biosynthetic Diversity.</title>
        <authorList>
            <person name="Kalkreuter E."/>
            <person name="Kautsar S.A."/>
            <person name="Yang D."/>
            <person name="Bader C.D."/>
            <person name="Teijaro C.N."/>
            <person name="Fluegel L."/>
            <person name="Davis C.M."/>
            <person name="Simpson J.R."/>
            <person name="Lauterbach L."/>
            <person name="Steele A.D."/>
            <person name="Gui C."/>
            <person name="Meng S."/>
            <person name="Li G."/>
            <person name="Viehrig K."/>
            <person name="Ye F."/>
            <person name="Su P."/>
            <person name="Kiefer A.F."/>
            <person name="Nichols A."/>
            <person name="Cepeda A.J."/>
            <person name="Yan W."/>
            <person name="Fan B."/>
            <person name="Jiang Y."/>
            <person name="Adhikari A."/>
            <person name="Zheng C.-J."/>
            <person name="Schuster L."/>
            <person name="Cowan T.M."/>
            <person name="Smanski M.J."/>
            <person name="Chevrette M.G."/>
            <person name="De Carvalho L.P.S."/>
            <person name="Shen B."/>
        </authorList>
    </citation>
    <scope>NUCLEOTIDE SEQUENCE [LARGE SCALE GENOMIC DNA]</scope>
    <source>
        <strain evidence="1 2">NPDC087581</strain>
    </source>
</reference>
<sequence length="283" mass="30481">MKPEQNARVKEIEFHIKLGEIDHTIVISPSITLKNGKLLINGSRLVLGGGPAGGLHTFEARITDGLSPGNYSLDNGSNNLVDLVYIAPKTNILNSFHSESGSFYLNTTATIERIDATFNCVAKNVNPLITEEAYLSLGKIAFHQPLEVTTTGELTGTIEPGNSSFTPKTFSMKFVEVPDHPGFLTLDAAVGNQLLLVYIPKAKLGDGTTQTLPINKDESGKSALSTLLYGDVYHAESGEITFNYNERTQTLTGDIIFQATGTNAIPTKITFSSKAFKVTGLDV</sequence>
<dbReference type="EMBL" id="JBIUWZ010000008">
    <property type="protein sequence ID" value="MFJ2678087.1"/>
    <property type="molecule type" value="Genomic_DNA"/>
</dbReference>
<proteinExistence type="predicted"/>
<gene>
    <name evidence="1" type="ORF">ACIOWJ_08320</name>
</gene>
<evidence type="ECO:0000313" key="1">
    <source>
        <dbReference type="EMBL" id="MFJ2678087.1"/>
    </source>
</evidence>
<keyword evidence="2" id="KW-1185">Reference proteome</keyword>
<comment type="caution">
    <text evidence="1">The sequence shown here is derived from an EMBL/GenBank/DDBJ whole genome shotgun (WGS) entry which is preliminary data.</text>
</comment>
<name>A0ABW8DWW0_9PSED</name>
<dbReference type="RefSeq" id="WP_181643015.1">
    <property type="nucleotide sequence ID" value="NZ_JAAOWU010000002.1"/>
</dbReference>
<organism evidence="1 2">
    <name type="scientific">Pseudomonas sivasensis</name>
    <dbReference type="NCBI Taxonomy" id="1880678"/>
    <lineage>
        <taxon>Bacteria</taxon>
        <taxon>Pseudomonadati</taxon>
        <taxon>Pseudomonadota</taxon>
        <taxon>Gammaproteobacteria</taxon>
        <taxon>Pseudomonadales</taxon>
        <taxon>Pseudomonadaceae</taxon>
        <taxon>Pseudomonas</taxon>
    </lineage>
</organism>